<dbReference type="Proteomes" id="UP000030351">
    <property type="component" value="Unassembled WGS sequence"/>
</dbReference>
<feature type="domain" description="Pili assembly chaperone C-terminal" evidence="10">
    <location>
        <begin position="168"/>
        <end position="230"/>
    </location>
</feature>
<evidence type="ECO:0000259" key="9">
    <source>
        <dbReference type="Pfam" id="PF00345"/>
    </source>
</evidence>
<keyword evidence="6 8" id="KW-0143">Chaperone</keyword>
<keyword evidence="3" id="KW-1029">Fimbrium biogenesis</keyword>
<dbReference type="InterPro" id="IPR008962">
    <property type="entry name" value="PapD-like_sf"/>
</dbReference>
<evidence type="ECO:0000256" key="6">
    <source>
        <dbReference type="ARBA" id="ARBA00023186"/>
    </source>
</evidence>
<evidence type="ECO:0000256" key="1">
    <source>
        <dbReference type="ARBA" id="ARBA00004418"/>
    </source>
</evidence>
<dbReference type="InterPro" id="IPR050643">
    <property type="entry name" value="Periplasmic_pilus_chap"/>
</dbReference>
<dbReference type="SUPFAM" id="SSF49354">
    <property type="entry name" value="PapD-like"/>
    <property type="match status" value="1"/>
</dbReference>
<organism evidence="11 12">
    <name type="scientific">Erwinia typographi</name>
    <dbReference type="NCBI Taxonomy" id="371042"/>
    <lineage>
        <taxon>Bacteria</taxon>
        <taxon>Pseudomonadati</taxon>
        <taxon>Pseudomonadota</taxon>
        <taxon>Gammaproteobacteria</taxon>
        <taxon>Enterobacterales</taxon>
        <taxon>Erwiniaceae</taxon>
        <taxon>Erwinia</taxon>
    </lineage>
</organism>
<dbReference type="GO" id="GO:0071555">
    <property type="term" value="P:cell wall organization"/>
    <property type="evidence" value="ECO:0007669"/>
    <property type="project" value="InterPro"/>
</dbReference>
<keyword evidence="12" id="KW-1185">Reference proteome</keyword>
<dbReference type="SUPFAM" id="SSF49584">
    <property type="entry name" value="Periplasmic chaperone C-domain"/>
    <property type="match status" value="1"/>
</dbReference>
<dbReference type="FunFam" id="2.60.40.10:FF:000458">
    <property type="entry name" value="Molecular chaperone FimC"/>
    <property type="match status" value="1"/>
</dbReference>
<dbReference type="Pfam" id="PF00345">
    <property type="entry name" value="PapD_N"/>
    <property type="match status" value="1"/>
</dbReference>
<dbReference type="Gene3D" id="2.60.40.10">
    <property type="entry name" value="Immunoglobulins"/>
    <property type="match status" value="2"/>
</dbReference>
<keyword evidence="4" id="KW-0732">Signal</keyword>
<proteinExistence type="inferred from homology"/>
<name>A0A0A3Z7X9_9GAMM</name>
<evidence type="ECO:0000256" key="5">
    <source>
        <dbReference type="ARBA" id="ARBA00022764"/>
    </source>
</evidence>
<gene>
    <name evidence="11" type="ORF">NG99_04905</name>
</gene>
<comment type="similarity">
    <text evidence="2 8">Belongs to the periplasmic pilus chaperone family.</text>
</comment>
<evidence type="ECO:0000313" key="12">
    <source>
        <dbReference type="Proteomes" id="UP000030351"/>
    </source>
</evidence>
<dbReference type="PROSITE" id="PS00635">
    <property type="entry name" value="PILI_CHAPERONE"/>
    <property type="match status" value="1"/>
</dbReference>
<comment type="caution">
    <text evidence="11">The sequence shown here is derived from an EMBL/GenBank/DDBJ whole genome shotgun (WGS) entry which is preliminary data.</text>
</comment>
<dbReference type="PANTHER" id="PTHR30251:SF2">
    <property type="entry name" value="FIMBRIAL CHAPERONE YADV-RELATED"/>
    <property type="match status" value="1"/>
</dbReference>
<evidence type="ECO:0000313" key="11">
    <source>
        <dbReference type="EMBL" id="KGT95182.1"/>
    </source>
</evidence>
<dbReference type="InterPro" id="IPR036316">
    <property type="entry name" value="Pili_assmbl_chap_C_dom_sf"/>
</dbReference>
<evidence type="ECO:0000256" key="2">
    <source>
        <dbReference type="ARBA" id="ARBA00007399"/>
    </source>
</evidence>
<sequence>MFTGILLPGINSATANIVIHSTRIIYPEDSREVTIRMQNKGETPSLVQTWIDKGDTSVPVSTLDVPFVLMPPVSRIDAHRGQTLRLTYTGSTLPKDKESLFWLNVLDIPPKAKKTAENENLLQMAIRSRLKIFFRPVGLNAESALKAAKNLRWGLARTQSGKELIAFNDSPYFVNVSSIIVENAGEKTTSHNGEMIAPGEKQTFSVKSATKINKNGKINYTIINDHGGTTEFEGFVIE</sequence>
<dbReference type="Pfam" id="PF02753">
    <property type="entry name" value="PapD_C"/>
    <property type="match status" value="1"/>
</dbReference>
<keyword evidence="5" id="KW-0574">Periplasm</keyword>
<dbReference type="InterPro" id="IPR016147">
    <property type="entry name" value="Pili_assmbl_chaperone_N"/>
</dbReference>
<reference evidence="11 12" key="1">
    <citation type="submission" date="2014-10" db="EMBL/GenBank/DDBJ databases">
        <title>Genome sequence of Erwinia typographi M043b.</title>
        <authorList>
            <person name="Chan K.-G."/>
            <person name="Tan W.-S."/>
        </authorList>
    </citation>
    <scope>NUCLEOTIDE SEQUENCE [LARGE SCALE GENOMIC DNA]</scope>
    <source>
        <strain evidence="11 12">M043b</strain>
    </source>
</reference>
<dbReference type="STRING" id="371042.NG99_04905"/>
<dbReference type="eggNOG" id="COG3121">
    <property type="taxonomic scope" value="Bacteria"/>
</dbReference>
<dbReference type="InterPro" id="IPR001829">
    <property type="entry name" value="Pili_assmbl_chaperone_bac"/>
</dbReference>
<dbReference type="InterPro" id="IPR018046">
    <property type="entry name" value="Pili_assmbl_chaperone_CS"/>
</dbReference>
<comment type="subcellular location">
    <subcellularLocation>
        <location evidence="1 8">Periplasm</location>
    </subcellularLocation>
</comment>
<evidence type="ECO:0000256" key="7">
    <source>
        <dbReference type="ARBA" id="ARBA00023319"/>
    </source>
</evidence>
<evidence type="ECO:0000259" key="10">
    <source>
        <dbReference type="Pfam" id="PF02753"/>
    </source>
</evidence>
<evidence type="ECO:0008006" key="13">
    <source>
        <dbReference type="Google" id="ProtNLM"/>
    </source>
</evidence>
<dbReference type="PRINTS" id="PR00969">
    <property type="entry name" value="CHAPERONPILI"/>
</dbReference>
<dbReference type="InterPro" id="IPR016148">
    <property type="entry name" value="Pili_assmbl_chaperone_C"/>
</dbReference>
<evidence type="ECO:0000256" key="8">
    <source>
        <dbReference type="RuleBase" id="RU003918"/>
    </source>
</evidence>
<evidence type="ECO:0000256" key="3">
    <source>
        <dbReference type="ARBA" id="ARBA00022558"/>
    </source>
</evidence>
<dbReference type="AlphaFoldDB" id="A0A0A3Z7X9"/>
<dbReference type="GO" id="GO:0030288">
    <property type="term" value="C:outer membrane-bounded periplasmic space"/>
    <property type="evidence" value="ECO:0007669"/>
    <property type="project" value="InterPro"/>
</dbReference>
<dbReference type="InterPro" id="IPR013783">
    <property type="entry name" value="Ig-like_fold"/>
</dbReference>
<protein>
    <recommendedName>
        <fullName evidence="13">Pilus assembly protein</fullName>
    </recommendedName>
</protein>
<dbReference type="EMBL" id="JRUQ01000019">
    <property type="protein sequence ID" value="KGT95182.1"/>
    <property type="molecule type" value="Genomic_DNA"/>
</dbReference>
<feature type="domain" description="Pili assembly chaperone N-terminal" evidence="9">
    <location>
        <begin position="17"/>
        <end position="139"/>
    </location>
</feature>
<evidence type="ECO:0000256" key="4">
    <source>
        <dbReference type="ARBA" id="ARBA00022729"/>
    </source>
</evidence>
<keyword evidence="7" id="KW-0393">Immunoglobulin domain</keyword>
<dbReference type="PANTHER" id="PTHR30251">
    <property type="entry name" value="PILUS ASSEMBLY CHAPERONE"/>
    <property type="match status" value="1"/>
</dbReference>
<accession>A0A0A3Z7X9</accession>